<organism evidence="2 3">
    <name type="scientific">Rhizobium rhizogenes NBRC 13257</name>
    <dbReference type="NCBI Taxonomy" id="1220581"/>
    <lineage>
        <taxon>Bacteria</taxon>
        <taxon>Pseudomonadati</taxon>
        <taxon>Pseudomonadota</taxon>
        <taxon>Alphaproteobacteria</taxon>
        <taxon>Hyphomicrobiales</taxon>
        <taxon>Rhizobiaceae</taxon>
        <taxon>Rhizobium/Agrobacterium group</taxon>
        <taxon>Rhizobium</taxon>
    </lineage>
</organism>
<dbReference type="EMBL" id="BAYX01000001">
    <property type="protein sequence ID" value="GAJ90860.1"/>
    <property type="molecule type" value="Genomic_DNA"/>
</dbReference>
<name>A0AA87Q0A1_RHIRH</name>
<feature type="region of interest" description="Disordered" evidence="1">
    <location>
        <begin position="1"/>
        <end position="24"/>
    </location>
</feature>
<evidence type="ECO:0000313" key="3">
    <source>
        <dbReference type="Proteomes" id="UP000026941"/>
    </source>
</evidence>
<protein>
    <submittedName>
        <fullName evidence="2">Uncharacterized protein</fullName>
    </submittedName>
</protein>
<accession>A0AA87Q0A1</accession>
<comment type="caution">
    <text evidence="2">The sequence shown here is derived from an EMBL/GenBank/DDBJ whole genome shotgun (WGS) entry which is preliminary data.</text>
</comment>
<evidence type="ECO:0000256" key="1">
    <source>
        <dbReference type="SAM" id="MobiDB-lite"/>
    </source>
</evidence>
<reference evidence="2 3" key="1">
    <citation type="submission" date="2014-05" db="EMBL/GenBank/DDBJ databases">
        <title>Whole genome shotgun sequence of Rhizobium rhizogenes NBRC 13257.</title>
        <authorList>
            <person name="Katano-Makiyama Y."/>
            <person name="Hosoyama A."/>
            <person name="Hashimoto M."/>
            <person name="Hosoyama Y."/>
            <person name="Noguchi M."/>
            <person name="Tsuchikane K."/>
            <person name="Kimura A."/>
            <person name="Ohji S."/>
            <person name="Ichikawa N."/>
            <person name="Yamazoe A."/>
            <person name="Fujita N."/>
        </authorList>
    </citation>
    <scope>NUCLEOTIDE SEQUENCE [LARGE SCALE GENOMIC DNA]</scope>
    <source>
        <strain evidence="2 3">NBRC 13257</strain>
    </source>
</reference>
<feature type="compositionally biased region" description="Basic residues" evidence="1">
    <location>
        <begin position="1"/>
        <end position="17"/>
    </location>
</feature>
<sequence length="64" mass="7174">MERIKRGSQRTRSKRTMKMPISRSAYVSPALAGERRTVRHSVGALRQLEVETSKAIGASRGGRY</sequence>
<gene>
    <name evidence="2" type="ORF">RRH01S_01_03260</name>
</gene>
<dbReference type="Proteomes" id="UP000026941">
    <property type="component" value="Unassembled WGS sequence"/>
</dbReference>
<dbReference type="AlphaFoldDB" id="A0AA87Q0A1"/>
<evidence type="ECO:0000313" key="2">
    <source>
        <dbReference type="EMBL" id="GAJ90860.1"/>
    </source>
</evidence>
<proteinExistence type="predicted"/>